<evidence type="ECO:0000256" key="1">
    <source>
        <dbReference type="SAM" id="Phobius"/>
    </source>
</evidence>
<proteinExistence type="predicted"/>
<keyword evidence="1" id="KW-1133">Transmembrane helix</keyword>
<keyword evidence="3" id="KW-1185">Reference proteome</keyword>
<keyword evidence="1" id="KW-0812">Transmembrane</keyword>
<keyword evidence="1" id="KW-0472">Membrane</keyword>
<sequence length="47" mass="5301">MLSFLEDLAGAVYDVIRMLIMMVTTMFGGAMLVFIPVVLFVYSLSFF</sequence>
<evidence type="ECO:0000313" key="2">
    <source>
        <dbReference type="EMBL" id="NJP36825.1"/>
    </source>
</evidence>
<feature type="transmembrane region" description="Helical" evidence="1">
    <location>
        <begin position="20"/>
        <end position="42"/>
    </location>
</feature>
<accession>A0A969PNU8</accession>
<organism evidence="2 3">
    <name type="scientific">Alkalicoccus luteus</name>
    <dbReference type="NCBI Taxonomy" id="1237094"/>
    <lineage>
        <taxon>Bacteria</taxon>
        <taxon>Bacillati</taxon>
        <taxon>Bacillota</taxon>
        <taxon>Bacilli</taxon>
        <taxon>Bacillales</taxon>
        <taxon>Bacillaceae</taxon>
        <taxon>Alkalicoccus</taxon>
    </lineage>
</organism>
<dbReference type="AlphaFoldDB" id="A0A969PNU8"/>
<dbReference type="RefSeq" id="WP_168005112.1">
    <property type="nucleotide sequence ID" value="NZ_JAATHJ010000004.1"/>
</dbReference>
<protein>
    <submittedName>
        <fullName evidence="2">Uncharacterized protein</fullName>
    </submittedName>
</protein>
<name>A0A969PNU8_9BACI</name>
<dbReference type="EMBL" id="JAATHJ010000004">
    <property type="protein sequence ID" value="NJP36825.1"/>
    <property type="molecule type" value="Genomic_DNA"/>
</dbReference>
<reference evidence="2 3" key="1">
    <citation type="submission" date="2020-03" db="EMBL/GenBank/DDBJ databases">
        <title>Assessment of the enzymatic potential of alkaline-tolerant lipase obtained from Bacillus luteus H11 (technogenic soil) for the bioremediation of saline soils contaminated with petroleum substances.</title>
        <authorList>
            <person name="Kalwasinska A."/>
        </authorList>
    </citation>
    <scope>NUCLEOTIDE SEQUENCE [LARGE SCALE GENOMIC DNA]</scope>
    <source>
        <strain evidence="2 3">H11</strain>
    </source>
</reference>
<dbReference type="Proteomes" id="UP000752012">
    <property type="component" value="Unassembled WGS sequence"/>
</dbReference>
<evidence type="ECO:0000313" key="3">
    <source>
        <dbReference type="Proteomes" id="UP000752012"/>
    </source>
</evidence>
<gene>
    <name evidence="2" type="ORF">HCN83_04415</name>
</gene>
<comment type="caution">
    <text evidence="2">The sequence shown here is derived from an EMBL/GenBank/DDBJ whole genome shotgun (WGS) entry which is preliminary data.</text>
</comment>